<keyword evidence="3" id="KW-1185">Reference proteome</keyword>
<dbReference type="SUPFAM" id="SSF159664">
    <property type="entry name" value="CobE/GbiG C-terminal domain-like"/>
    <property type="match status" value="1"/>
</dbReference>
<dbReference type="GO" id="GO:0009236">
    <property type="term" value="P:cobalamin biosynthetic process"/>
    <property type="evidence" value="ECO:0007669"/>
    <property type="project" value="InterPro"/>
</dbReference>
<dbReference type="InterPro" id="IPR036518">
    <property type="entry name" value="CobE/GbiG_C_sf"/>
</dbReference>
<name>B2JRJ6_PARP8</name>
<evidence type="ECO:0000313" key="2">
    <source>
        <dbReference type="EMBL" id="ACC72323.1"/>
    </source>
</evidence>
<organism evidence="2 3">
    <name type="scientific">Paraburkholderia phymatum (strain DSM 17167 / CIP 108236 / LMG 21445 / STM815)</name>
    <name type="common">Burkholderia phymatum</name>
    <dbReference type="NCBI Taxonomy" id="391038"/>
    <lineage>
        <taxon>Bacteria</taxon>
        <taxon>Pseudomonadati</taxon>
        <taxon>Pseudomonadota</taxon>
        <taxon>Betaproteobacteria</taxon>
        <taxon>Burkholderiales</taxon>
        <taxon>Burkholderiaceae</taxon>
        <taxon>Paraburkholderia</taxon>
    </lineage>
</organism>
<dbReference type="Proteomes" id="UP000001192">
    <property type="component" value="Chromosome 2"/>
</dbReference>
<accession>B2JRJ6</accession>
<sequence length="144" mass="15037">MTGLIVGIGCRRGVSAEQIEAAVRDALGGTLPFDALGAVATVDMKAGEPGLVAFCARHALPLRTFTREQIAALDARTNASHAVREHMGVDGVCEPCALLATQNGRLLVHKRARDGVTVAIACAADAGRAIHQHSNYTPGSKDNR</sequence>
<dbReference type="PANTHER" id="PTHR37477">
    <property type="entry name" value="COBALT-PRECORRIN-5A HYDROLASE"/>
    <property type="match status" value="1"/>
</dbReference>
<dbReference type="RefSeq" id="WP_012402496.1">
    <property type="nucleotide sequence ID" value="NC_010623.1"/>
</dbReference>
<dbReference type="HOGENOM" id="CLU_087913_0_0_4"/>
<reference evidence="3" key="1">
    <citation type="journal article" date="2014" name="Stand. Genomic Sci.">
        <title>Complete genome sequence of Burkholderia phymatum STM815(T), a broad host range and efficient nitrogen-fixing symbiont of Mimosa species.</title>
        <authorList>
            <person name="Moulin L."/>
            <person name="Klonowska A."/>
            <person name="Caroline B."/>
            <person name="Booth K."/>
            <person name="Vriezen J.A."/>
            <person name="Melkonian R."/>
            <person name="James E.K."/>
            <person name="Young J.P."/>
            <person name="Bena G."/>
            <person name="Hauser L."/>
            <person name="Land M."/>
            <person name="Kyrpides N."/>
            <person name="Bruce D."/>
            <person name="Chain P."/>
            <person name="Copeland A."/>
            <person name="Pitluck S."/>
            <person name="Woyke T."/>
            <person name="Lizotte-Waniewski M."/>
            <person name="Bristow J."/>
            <person name="Riley M."/>
        </authorList>
    </citation>
    <scope>NUCLEOTIDE SEQUENCE [LARGE SCALE GENOMIC DNA]</scope>
    <source>
        <strain evidence="3">DSM 17167 / CIP 108236 / LMG 21445 / STM815</strain>
    </source>
</reference>
<dbReference type="PANTHER" id="PTHR37477:SF1">
    <property type="entry name" value="COBALT-PRECORRIN-5A HYDROLASE"/>
    <property type="match status" value="1"/>
</dbReference>
<dbReference type="AlphaFoldDB" id="B2JRJ6"/>
<dbReference type="InterPro" id="IPR002750">
    <property type="entry name" value="CobE/GbiG_C"/>
</dbReference>
<dbReference type="KEGG" id="bph:Bphy_3155"/>
<evidence type="ECO:0000259" key="1">
    <source>
        <dbReference type="Pfam" id="PF01890"/>
    </source>
</evidence>
<proteinExistence type="predicted"/>
<feature type="domain" description="CobE/GbiG C-terminal" evidence="1">
    <location>
        <begin position="4"/>
        <end position="121"/>
    </location>
</feature>
<dbReference type="Gene3D" id="3.30.420.180">
    <property type="entry name" value="CobE/GbiG C-terminal domain"/>
    <property type="match status" value="1"/>
</dbReference>
<dbReference type="OrthoDB" id="9781023at2"/>
<dbReference type="Pfam" id="PF01890">
    <property type="entry name" value="CbiG_C"/>
    <property type="match status" value="1"/>
</dbReference>
<dbReference type="EMBL" id="CP001044">
    <property type="protein sequence ID" value="ACC72323.1"/>
    <property type="molecule type" value="Genomic_DNA"/>
</dbReference>
<dbReference type="eggNOG" id="COG2073">
    <property type="taxonomic scope" value="Bacteria"/>
</dbReference>
<gene>
    <name evidence="2" type="ordered locus">Bphy_3155</name>
</gene>
<dbReference type="InterPro" id="IPR052553">
    <property type="entry name" value="CbiG_hydrolase"/>
</dbReference>
<evidence type="ECO:0000313" key="3">
    <source>
        <dbReference type="Proteomes" id="UP000001192"/>
    </source>
</evidence>
<protein>
    <submittedName>
        <fullName evidence="2">Cobalamin (Vitamin B12) biosynthesis CbiG protein</fullName>
    </submittedName>
</protein>
<dbReference type="STRING" id="391038.Bphy_3155"/>